<dbReference type="Pfam" id="PF00619">
    <property type="entry name" value="CARD"/>
    <property type="match status" value="1"/>
</dbReference>
<evidence type="ECO:0000256" key="7">
    <source>
        <dbReference type="ARBA" id="ARBA00022801"/>
    </source>
</evidence>
<name>A0AAJ7WLK1_PETMA</name>
<keyword evidence="11" id="KW-0395">Inflammatory response</keyword>
<dbReference type="SUPFAM" id="SSF47986">
    <property type="entry name" value="DEATH domain"/>
    <property type="match status" value="1"/>
</dbReference>
<protein>
    <submittedName>
        <fullName evidence="16">NACHT, LRR and PYD domains-containing protein 12-like</fullName>
    </submittedName>
</protein>
<evidence type="ECO:0000256" key="5">
    <source>
        <dbReference type="ARBA" id="ARBA00022737"/>
    </source>
</evidence>
<keyword evidence="4" id="KW-0399">Innate immunity</keyword>
<dbReference type="Proteomes" id="UP001318040">
    <property type="component" value="Unplaced"/>
</dbReference>
<gene>
    <name evidence="16" type="primary">LOC116937955</name>
</gene>
<evidence type="ECO:0000313" key="16">
    <source>
        <dbReference type="RefSeq" id="XP_032801008.1"/>
    </source>
</evidence>
<keyword evidence="12" id="KW-1271">Inflammasome</keyword>
<evidence type="ECO:0000256" key="6">
    <source>
        <dbReference type="ARBA" id="ARBA00022741"/>
    </source>
</evidence>
<evidence type="ECO:0000256" key="12">
    <source>
        <dbReference type="ARBA" id="ARBA00023233"/>
    </source>
</evidence>
<evidence type="ECO:0000313" key="15">
    <source>
        <dbReference type="Proteomes" id="UP001318040"/>
    </source>
</evidence>
<dbReference type="RefSeq" id="XP_032801008.1">
    <property type="nucleotide sequence ID" value="XM_032945117.1"/>
</dbReference>
<reference evidence="16" key="1">
    <citation type="submission" date="2025-08" db="UniProtKB">
        <authorList>
            <consortium name="RefSeq"/>
        </authorList>
    </citation>
    <scope>IDENTIFICATION</scope>
    <source>
        <tissue evidence="16">Sperm</tissue>
    </source>
</reference>
<dbReference type="GO" id="GO:0042981">
    <property type="term" value="P:regulation of apoptotic process"/>
    <property type="evidence" value="ECO:0007669"/>
    <property type="project" value="InterPro"/>
</dbReference>
<proteinExistence type="inferred from homology"/>
<evidence type="ECO:0000259" key="14">
    <source>
        <dbReference type="PROSITE" id="PS50837"/>
    </source>
</evidence>
<dbReference type="PANTHER" id="PTHR45690:SF19">
    <property type="entry name" value="NACHT, LRR AND PYD DOMAINS-CONTAINING PROTEIN 3"/>
    <property type="match status" value="1"/>
</dbReference>
<dbReference type="InterPro" id="IPR041075">
    <property type="entry name" value="NOD1/2_WH"/>
</dbReference>
<keyword evidence="8" id="KW-0067">ATP-binding</keyword>
<keyword evidence="6" id="KW-0547">Nucleotide-binding</keyword>
<keyword evidence="3" id="KW-0963">Cytoplasm</keyword>
<accession>A0AAJ7WLK1</accession>
<dbReference type="InterPro" id="IPR041267">
    <property type="entry name" value="NLRP_HD2"/>
</dbReference>
<dbReference type="GO" id="GO:0061702">
    <property type="term" value="C:canonical inflammasome complex"/>
    <property type="evidence" value="ECO:0007669"/>
    <property type="project" value="UniProtKB-SubCell"/>
</dbReference>
<evidence type="ECO:0000256" key="8">
    <source>
        <dbReference type="ARBA" id="ARBA00022840"/>
    </source>
</evidence>
<dbReference type="GO" id="GO:0045087">
    <property type="term" value="P:innate immune response"/>
    <property type="evidence" value="ECO:0007669"/>
    <property type="project" value="UniProtKB-KW"/>
</dbReference>
<evidence type="ECO:0000256" key="2">
    <source>
        <dbReference type="ARBA" id="ARBA00008665"/>
    </source>
</evidence>
<dbReference type="GO" id="GO:0005524">
    <property type="term" value="F:ATP binding"/>
    <property type="evidence" value="ECO:0007669"/>
    <property type="project" value="UniProtKB-KW"/>
</dbReference>
<dbReference type="InterPro" id="IPR001611">
    <property type="entry name" value="Leu-rich_rpt"/>
</dbReference>
<evidence type="ECO:0000256" key="3">
    <source>
        <dbReference type="ARBA" id="ARBA00022490"/>
    </source>
</evidence>
<evidence type="ECO:0000256" key="1">
    <source>
        <dbReference type="ARBA" id="ARBA00004110"/>
    </source>
</evidence>
<dbReference type="PROSITE" id="PS50837">
    <property type="entry name" value="NACHT"/>
    <property type="match status" value="1"/>
</dbReference>
<dbReference type="Gene3D" id="1.10.533.10">
    <property type="entry name" value="Death Domain, Fas"/>
    <property type="match status" value="1"/>
</dbReference>
<keyword evidence="7" id="KW-0378">Hydrolase</keyword>
<feature type="domain" description="NACHT" evidence="14">
    <location>
        <begin position="214"/>
        <end position="345"/>
    </location>
</feature>
<dbReference type="KEGG" id="pmrn:116937955"/>
<dbReference type="Gene3D" id="3.80.10.10">
    <property type="entry name" value="Ribonuclease Inhibitor"/>
    <property type="match status" value="2"/>
</dbReference>
<comment type="similarity">
    <text evidence="2">Belongs to the NLRP family.</text>
</comment>
<dbReference type="Pfam" id="PF17779">
    <property type="entry name" value="WHD_NOD2"/>
    <property type="match status" value="1"/>
</dbReference>
<dbReference type="InterPro" id="IPR007111">
    <property type="entry name" value="NACHT_NTPase"/>
</dbReference>
<dbReference type="InterPro" id="IPR050637">
    <property type="entry name" value="NLRP_innate_immun_reg"/>
</dbReference>
<sequence>MASKDPAYEIIRTNKVKLQQYLQAKSSEVLDYSYQTEIVLDSEYASLKSKTDPIVRTRDLVDLVLDKGEDVCIRFLKAVLVPLRSEIPPLNQWISQNEQQLNVMGVDLSRTAAKAIPGAASHKPGDDYREFLLKLTSLTQDYDARPGEPAVFLLERMVNPILVPYYSQQETNEHELLARGKQHEEMIERAQREGMTYKKLFDPVESIGGKKHPRLVIVVGTPGSGKTMLSKFIVHSLLSGERVFAQCFDHIVLITFREINDVVEVSLAELFSVLHSCLGNKADEVFANQKRTLFVMDGLDEFGKCLHYANACTDPRKTATVEAIIAALVNGNLLPNATVLITTRPIAMEQLRKVNVDRAVEIIGFSNEDKIAFFNTFYQDRSLAERALKLLQENETVNTLSQNPSFCHIAAITLKEHLQKSDHSEIILKSMTDLFTQYVFGLIEHHGRGSHGTKETLSSLANMALKGVQQNIQMFSQKDLEECFVSSSELGSTFINKVFTCEGIKQGSCYSFSHLTMQEFFAAIAVHLSHSTRPVSDVIKAIEDSKDGRFDVFQRFFCGLASSTPWNFFEGILDPPSADSQKEIIEWLNRSMKTQMVDKHRLISLLHCVHELQDRKSLNDATRSMTKIDLSCTKLSLPDCAALSWILMQREEPVTTLNLWGCGIGTEEMKRLQRGLHRCKELVLSENEIRDSGLRLLADGMLEREGSLETLELYRCLLMDKSGSSLSVILKANKGLKNLGLTLNDIGDSGLRLLADGILEREGSLETLDLRRCPLTDKSGSSLSVILNTGLKILRLSYNKIGDSGLQRIADGMFRREGSLETLFLIGCSLKDKSIPALHDIIITNKALRELRVECNDFSEEGKQELRSKWTPREGLRL</sequence>
<evidence type="ECO:0000259" key="13">
    <source>
        <dbReference type="PROSITE" id="PS50209"/>
    </source>
</evidence>
<dbReference type="Pfam" id="PF17776">
    <property type="entry name" value="NLRC4_HD2"/>
    <property type="match status" value="1"/>
</dbReference>
<dbReference type="InterPro" id="IPR011029">
    <property type="entry name" value="DEATH-like_dom_sf"/>
</dbReference>
<keyword evidence="15" id="KW-1185">Reference proteome</keyword>
<dbReference type="SMART" id="SM00368">
    <property type="entry name" value="LRR_RI"/>
    <property type="match status" value="8"/>
</dbReference>
<evidence type="ECO:0000256" key="10">
    <source>
        <dbReference type="ARBA" id="ARBA00022859"/>
    </source>
</evidence>
<dbReference type="Gene3D" id="3.40.50.300">
    <property type="entry name" value="P-loop containing nucleotide triphosphate hydrolases"/>
    <property type="match status" value="1"/>
</dbReference>
<dbReference type="Pfam" id="PF05729">
    <property type="entry name" value="NACHT"/>
    <property type="match status" value="1"/>
</dbReference>
<dbReference type="AlphaFoldDB" id="A0AAJ7WLK1"/>
<evidence type="ECO:0000256" key="9">
    <source>
        <dbReference type="ARBA" id="ARBA00022843"/>
    </source>
</evidence>
<feature type="domain" description="CARD" evidence="13">
    <location>
        <begin position="3"/>
        <end position="79"/>
    </location>
</feature>
<evidence type="ECO:0000256" key="4">
    <source>
        <dbReference type="ARBA" id="ARBA00022588"/>
    </source>
</evidence>
<organism evidence="15 16">
    <name type="scientific">Petromyzon marinus</name>
    <name type="common">Sea lamprey</name>
    <dbReference type="NCBI Taxonomy" id="7757"/>
    <lineage>
        <taxon>Eukaryota</taxon>
        <taxon>Metazoa</taxon>
        <taxon>Chordata</taxon>
        <taxon>Craniata</taxon>
        <taxon>Vertebrata</taxon>
        <taxon>Cyclostomata</taxon>
        <taxon>Hyperoartia</taxon>
        <taxon>Petromyzontiformes</taxon>
        <taxon>Petromyzontidae</taxon>
        <taxon>Petromyzon</taxon>
    </lineage>
</organism>
<comment type="subcellular location">
    <subcellularLocation>
        <location evidence="1">Inflammasome</location>
    </subcellularLocation>
</comment>
<dbReference type="GO" id="GO:0006954">
    <property type="term" value="P:inflammatory response"/>
    <property type="evidence" value="ECO:0007669"/>
    <property type="project" value="UniProtKB-KW"/>
</dbReference>
<dbReference type="InterPro" id="IPR032675">
    <property type="entry name" value="LRR_dom_sf"/>
</dbReference>
<dbReference type="PANTHER" id="PTHR45690">
    <property type="entry name" value="NACHT, LRR AND PYD DOMAINS-CONTAINING PROTEIN 12"/>
    <property type="match status" value="1"/>
</dbReference>
<dbReference type="SUPFAM" id="SSF52540">
    <property type="entry name" value="P-loop containing nucleoside triphosphate hydrolases"/>
    <property type="match status" value="1"/>
</dbReference>
<dbReference type="SUPFAM" id="SSF52047">
    <property type="entry name" value="RNI-like"/>
    <property type="match status" value="1"/>
</dbReference>
<dbReference type="PROSITE" id="PS50209">
    <property type="entry name" value="CARD"/>
    <property type="match status" value="1"/>
</dbReference>
<dbReference type="InterPro" id="IPR001315">
    <property type="entry name" value="CARD"/>
</dbReference>
<dbReference type="InterPro" id="IPR027417">
    <property type="entry name" value="P-loop_NTPase"/>
</dbReference>
<keyword evidence="10" id="KW-0391">Immunity</keyword>
<dbReference type="Pfam" id="PF13516">
    <property type="entry name" value="LRR_6"/>
    <property type="match status" value="4"/>
</dbReference>
<evidence type="ECO:0000256" key="11">
    <source>
        <dbReference type="ARBA" id="ARBA00023198"/>
    </source>
</evidence>
<keyword evidence="5" id="KW-0677">Repeat</keyword>
<keyword evidence="9" id="KW-0832">Ubl conjugation</keyword>